<feature type="coiled-coil region" evidence="1">
    <location>
        <begin position="112"/>
        <end position="160"/>
    </location>
</feature>
<organism evidence="2 3">
    <name type="scientific">Pseudoalteromonas ruthenica</name>
    <dbReference type="NCBI Taxonomy" id="151081"/>
    <lineage>
        <taxon>Bacteria</taxon>
        <taxon>Pseudomonadati</taxon>
        <taxon>Pseudomonadota</taxon>
        <taxon>Gammaproteobacteria</taxon>
        <taxon>Alteromonadales</taxon>
        <taxon>Pseudoalteromonadaceae</taxon>
        <taxon>Pseudoalteromonas</taxon>
    </lineage>
</organism>
<dbReference type="Proteomes" id="UP000033664">
    <property type="component" value="Unassembled WGS sequence"/>
</dbReference>
<sequence length="172" mass="19486">MSESSDVEIELAEFNLDRMHPTGKTNLIKVAELMGRLDTGGWMDYIDNGSLDLKAIATELEIARSSLYQNEHIKQYVLSKAEALLVQGLIIELPYQTREKASLDIVTATERYSATDKEIREKNAEIKRLQLQVAELSANLDGVKSELRVAKNELEKSNIRSHHLALFGRYPR</sequence>
<reference evidence="2 3" key="1">
    <citation type="journal article" date="2015" name="BMC Genomics">
        <title>Genome mining reveals unlocked bioactive potential of marine Gram-negative bacteria.</title>
        <authorList>
            <person name="Machado H."/>
            <person name="Sonnenschein E.C."/>
            <person name="Melchiorsen J."/>
            <person name="Gram L."/>
        </authorList>
    </citation>
    <scope>NUCLEOTIDE SEQUENCE [LARGE SCALE GENOMIC DNA]</scope>
    <source>
        <strain evidence="2 3">S3137</strain>
    </source>
</reference>
<evidence type="ECO:0000313" key="2">
    <source>
        <dbReference type="EMBL" id="KJZ01676.1"/>
    </source>
</evidence>
<proteinExistence type="predicted"/>
<name>A0A0F4Q1T7_9GAMM</name>
<dbReference type="RefSeq" id="WP_045979124.1">
    <property type="nucleotide sequence ID" value="NZ_JXXY01000006.1"/>
</dbReference>
<keyword evidence="3" id="KW-1185">Reference proteome</keyword>
<dbReference type="OrthoDB" id="5591070at2"/>
<accession>A0A0F4Q1T7</accession>
<dbReference type="EMBL" id="JXXZ01000002">
    <property type="protein sequence ID" value="KJZ01676.1"/>
    <property type="molecule type" value="Genomic_DNA"/>
</dbReference>
<dbReference type="AlphaFoldDB" id="A0A0F4Q1T7"/>
<gene>
    <name evidence="2" type="ORF">TW72_01620</name>
</gene>
<protein>
    <submittedName>
        <fullName evidence="2">Uncharacterized protein</fullName>
    </submittedName>
</protein>
<dbReference type="PATRIC" id="fig|151081.8.peg.1503"/>
<comment type="caution">
    <text evidence="2">The sequence shown here is derived from an EMBL/GenBank/DDBJ whole genome shotgun (WGS) entry which is preliminary data.</text>
</comment>
<evidence type="ECO:0000313" key="3">
    <source>
        <dbReference type="Proteomes" id="UP000033664"/>
    </source>
</evidence>
<evidence type="ECO:0000256" key="1">
    <source>
        <dbReference type="SAM" id="Coils"/>
    </source>
</evidence>
<dbReference type="GeneID" id="58227181"/>
<keyword evidence="1" id="KW-0175">Coiled coil</keyword>